<proteinExistence type="predicted"/>
<protein>
    <submittedName>
        <fullName evidence="2">Uncharacterized protein</fullName>
    </submittedName>
</protein>
<sequence>MVNRAYTFELCQIIKTFYWNNIVEKMERRRRSTYQLSSDFFEVSRRGHNLPAPLVEELSPIRKVNYYNCKSKFLACEGRRSLDKLTSSSLIHWDSCGKKIVDVDNGITGTSSHLFKISVPLFSSNQNIISFSPPDPQWGSSFGPKITSRSMGVQSIQTSAGPLLASSRYNIDPKKVFIPYWLLIFNKINNLCLFFSLLFRTYTDIRSPGLTSRLTKYAAEANTKLIHQSQYRSGQFPKINLSSSPIPIVNLKSTKLNTPVKVRIAQPKTKYSSLDKHKLLSSCKVNKSIKTSSVGQVLREISLKRHASTDDISDFIKKQRTDELENFEEEISQKRCRDESSRSEDDISIDKTSMRPIKKTKKPSCYDVLSSLSSSSNMVCGVKRKAELSRNDTSEMEKPYKALKNNSFRESTSLNVSFDFIESNKINMSDGDIKESVNNRDSFSELMPKSPKRSSTQEIDQSQSNIEISQISSPESPASQMKKIYAPIKLSERLFMKEEPQNIDQLKALIEDQEDSKIQFSKSSSDEIKKSDIVMMRQTSMKNKLKSMFDAISGNVSSKINPSVVIRADKDDLIPASDSPLNTDPMITTLNSLTSTTSTNTSPISTSAILPYIERKKDVPAKHVTFQLPFSSTALTTNSSTNSTSSLVQQPTDASTPTPIETSNPLSSAPPFNISTSPSRTSKPTIKVAISSNQAHAASVVPKFSFGSSGNSLSTITTTKTSDSSFSLSNIGENSTAASGFLLPASTTSSESLVTSSNALQIISQTSSPIAKSNIIFATQPVVTTNLLSSGNIPSLFDASSTNKSQSASLIFDSTSISKPSANALGISASSSSITQMNPTNATNLKADNGFKINVSSSGTFPTFGSSASTAITPGNFAPATTLAADITTPAFSFDASDKKQFTFGVQSTLPETTGTAIPTTSSFTTPSTSIDSKFSIVSSASMFSVTSPASSSTSIFTSSGASSSLFPTTTVSQNNSQQPTSIFQTSTQKNLSVFTSTSAKNLFGVSKTAPLPSFGATVTTTSNLYNTPPTTATSSLFGASGKSSHLTTKQSHEFGPTFESSSIGSFSNNSNNLFSNNPASDTTFCKPNSDTPTLAFGELISGTSTFKATNSAVSVFGSSTENTLNSSNTNNITSSFGTSNGSTSLFQNVTSSGFIAKNSALPAFGTHSQPPPPFPVSNTSFSELEQTAKNTCKPNQSTTSSGFGSHSFASPSGNNDVNSPFTFGTSQSATSQPQGQSSKIFGFSGAGSTTDKQASKSTSLFQFGTSQAAQTSGQFNFSANTPALSSTPSFSAQPPSAFGPGIASVVASGNGGGGGMFSIGSGSTAPRRAIRQARRQR</sequence>
<reference evidence="2 3" key="1">
    <citation type="submission" date="2020-08" db="EMBL/GenBank/DDBJ databases">
        <title>Aphidius gifuensis genome sequencing and assembly.</title>
        <authorList>
            <person name="Du Z."/>
        </authorList>
    </citation>
    <scope>NUCLEOTIDE SEQUENCE [LARGE SCALE GENOMIC DNA]</scope>
    <source>
        <strain evidence="2">YNYX2018</strain>
        <tissue evidence="2">Adults</tissue>
    </source>
</reference>
<keyword evidence="3" id="KW-1185">Reference proteome</keyword>
<feature type="region of interest" description="Disordered" evidence="1">
    <location>
        <begin position="1310"/>
        <end position="1338"/>
    </location>
</feature>
<dbReference type="EMBL" id="JACMRX010000003">
    <property type="protein sequence ID" value="KAF7993773.1"/>
    <property type="molecule type" value="Genomic_DNA"/>
</dbReference>
<feature type="region of interest" description="Disordered" evidence="1">
    <location>
        <begin position="327"/>
        <end position="346"/>
    </location>
</feature>
<comment type="caution">
    <text evidence="2">The sequence shown here is derived from an EMBL/GenBank/DDBJ whole genome shotgun (WGS) entry which is preliminary data.</text>
</comment>
<feature type="compositionally biased region" description="Basic and acidic residues" evidence="1">
    <location>
        <begin position="331"/>
        <end position="346"/>
    </location>
</feature>
<evidence type="ECO:0000313" key="3">
    <source>
        <dbReference type="Proteomes" id="UP000639338"/>
    </source>
</evidence>
<feature type="compositionally biased region" description="Polar residues" evidence="1">
    <location>
        <begin position="1215"/>
        <end position="1240"/>
    </location>
</feature>
<feature type="region of interest" description="Disordered" evidence="1">
    <location>
        <begin position="635"/>
        <end position="680"/>
    </location>
</feature>
<name>A0A834XWG8_APHGI</name>
<feature type="compositionally biased region" description="Basic residues" evidence="1">
    <location>
        <begin position="1329"/>
        <end position="1338"/>
    </location>
</feature>
<feature type="compositionally biased region" description="Polar residues" evidence="1">
    <location>
        <begin position="648"/>
        <end position="667"/>
    </location>
</feature>
<evidence type="ECO:0000313" key="2">
    <source>
        <dbReference type="EMBL" id="KAF7993773.1"/>
    </source>
</evidence>
<feature type="compositionally biased region" description="Low complexity" evidence="1">
    <location>
        <begin position="635"/>
        <end position="647"/>
    </location>
</feature>
<feature type="region of interest" description="Disordered" evidence="1">
    <location>
        <begin position="1187"/>
        <end position="1253"/>
    </location>
</feature>
<feature type="compositionally biased region" description="Polar residues" evidence="1">
    <location>
        <begin position="1187"/>
        <end position="1197"/>
    </location>
</feature>
<feature type="region of interest" description="Disordered" evidence="1">
    <location>
        <begin position="442"/>
        <end position="464"/>
    </location>
</feature>
<dbReference type="Proteomes" id="UP000639338">
    <property type="component" value="Unassembled WGS sequence"/>
</dbReference>
<accession>A0A834XWG8</accession>
<feature type="compositionally biased region" description="Low complexity" evidence="1">
    <location>
        <begin position="1198"/>
        <end position="1214"/>
    </location>
</feature>
<organism evidence="2 3">
    <name type="scientific">Aphidius gifuensis</name>
    <name type="common">Parasitoid wasp</name>
    <dbReference type="NCBI Taxonomy" id="684658"/>
    <lineage>
        <taxon>Eukaryota</taxon>
        <taxon>Metazoa</taxon>
        <taxon>Ecdysozoa</taxon>
        <taxon>Arthropoda</taxon>
        <taxon>Hexapoda</taxon>
        <taxon>Insecta</taxon>
        <taxon>Pterygota</taxon>
        <taxon>Neoptera</taxon>
        <taxon>Endopterygota</taxon>
        <taxon>Hymenoptera</taxon>
        <taxon>Apocrita</taxon>
        <taxon>Ichneumonoidea</taxon>
        <taxon>Braconidae</taxon>
        <taxon>Aphidiinae</taxon>
        <taxon>Aphidius</taxon>
    </lineage>
</organism>
<dbReference type="OrthoDB" id="7765355at2759"/>
<evidence type="ECO:0000256" key="1">
    <source>
        <dbReference type="SAM" id="MobiDB-lite"/>
    </source>
</evidence>
<gene>
    <name evidence="2" type="ORF">HCN44_010368</name>
</gene>